<dbReference type="Proteomes" id="UP000030108">
    <property type="component" value="Unassembled WGS sequence"/>
</dbReference>
<proteinExistence type="predicted"/>
<reference evidence="2" key="1">
    <citation type="journal article" date="2014" name="Genome Announc.">
        <title>Draft genome sequence of the plant-pathogenic soil fungus Rhizoctonia solani anastomosis group 3 strain Rhs1AP.</title>
        <authorList>
            <person name="Cubeta M.A."/>
            <person name="Thomas E."/>
            <person name="Dean R.A."/>
            <person name="Jabaji S."/>
            <person name="Neate S.M."/>
            <person name="Tavantzis S."/>
            <person name="Toda T."/>
            <person name="Vilgalys R."/>
            <person name="Bharathan N."/>
            <person name="Fedorova-Abrams N."/>
            <person name="Pakala S.B."/>
            <person name="Pakala S.M."/>
            <person name="Zafar N."/>
            <person name="Joardar V."/>
            <person name="Losada L."/>
            <person name="Nierman W.C."/>
        </authorList>
    </citation>
    <scope>NUCLEOTIDE SEQUENCE [LARGE SCALE GENOMIC DNA]</scope>
    <source>
        <strain evidence="2">AG-3</strain>
    </source>
</reference>
<organism evidence="1 2">
    <name type="scientific">Rhizoctonia solani AG-3 Rhs1AP</name>
    <dbReference type="NCBI Taxonomy" id="1086054"/>
    <lineage>
        <taxon>Eukaryota</taxon>
        <taxon>Fungi</taxon>
        <taxon>Dikarya</taxon>
        <taxon>Basidiomycota</taxon>
        <taxon>Agaricomycotina</taxon>
        <taxon>Agaricomycetes</taxon>
        <taxon>Cantharellales</taxon>
        <taxon>Ceratobasidiaceae</taxon>
        <taxon>Rhizoctonia</taxon>
    </lineage>
</organism>
<dbReference type="EMBL" id="JATN01000314">
    <property type="protein sequence ID" value="EUC64041.1"/>
    <property type="molecule type" value="Genomic_DNA"/>
</dbReference>
<accession>X8JLE8</accession>
<evidence type="ECO:0000313" key="1">
    <source>
        <dbReference type="EMBL" id="EUC64041.1"/>
    </source>
</evidence>
<name>X8JLE8_9AGAM</name>
<sequence length="101" mass="11800">MKEAKTSCIGWRAMYRYLDQQATCSILRDQTLLFLFNHKPLSTERFQTNTLELAVVCQTRICLLMSYIGRTSLKENLTNTSRGVRFGWQWFRDCTNGVHSV</sequence>
<gene>
    <name evidence="1" type="ORF">RSOL_434590</name>
</gene>
<evidence type="ECO:0000313" key="2">
    <source>
        <dbReference type="Proteomes" id="UP000030108"/>
    </source>
</evidence>
<comment type="caution">
    <text evidence="1">The sequence shown here is derived from an EMBL/GenBank/DDBJ whole genome shotgun (WGS) entry which is preliminary data.</text>
</comment>
<dbReference type="AlphaFoldDB" id="X8JLE8"/>
<protein>
    <submittedName>
        <fullName evidence="1">Uncharacterized protein</fullName>
    </submittedName>
</protein>